<evidence type="ECO:0000313" key="3">
    <source>
        <dbReference type="EMBL" id="JAP96592.1"/>
    </source>
</evidence>
<feature type="non-terminal residue" evidence="3">
    <location>
        <position position="1"/>
    </location>
</feature>
<reference evidence="3" key="1">
    <citation type="submission" date="2015-07" db="EMBL/GenBank/DDBJ databases">
        <title>Adaptation to a free-living lifestyle via gene acquisitions in the diplomonad Trepomonas sp. PC1.</title>
        <authorList>
            <person name="Xu F."/>
            <person name="Jerlstrom-Hultqvist J."/>
            <person name="Kolisko M."/>
            <person name="Simpson A.G.B."/>
            <person name="Roger A.J."/>
            <person name="Svard S.G."/>
            <person name="Andersson J.O."/>
        </authorList>
    </citation>
    <scope>NUCLEOTIDE SEQUENCE</scope>
    <source>
        <strain evidence="3">PC1</strain>
    </source>
</reference>
<dbReference type="EC" id="2.7.7.-" evidence="2"/>
<keyword evidence="2" id="KW-0639">Primosome</keyword>
<sequence>ESYPDIILEDGVISYYQITRIKYSATLMSVKNETTIANAKYDELAPLYSQFYNQSYPHDLIVKWATYNGTINPAHREWSWEGQPFGKDQTFIKRFGEVASGDDLRMLTVVGNDIKLKFDLGPVYEKPMDTRKQFQPVPIQRELVFDIDADDFKTVRKCCEGKKMCNKCWKFMECAATILCFFNQVYGFQSYIFVFSGRRGMHCWICDEYARKMTSRQRLQILSPFEIIKVDNENEIEIDLKNSKFSMISEIVGQICMKFFQVMDQEQNWLQGNLEQVKRVITLINAKHKVIPITTNIQSKNTLEIMEILQKYPEMHKYVAIYFTYPRFDINVTKSMNHLLKMPFSVHSSTKNVSTPINHIEIIKHYKLDDLIKFGKEFGMKKRFQVESPIKMWESIEEEILYFEEVMGL</sequence>
<dbReference type="PANTHER" id="PTHR10536">
    <property type="entry name" value="DNA PRIMASE SMALL SUBUNIT"/>
    <property type="match status" value="1"/>
</dbReference>
<dbReference type="GO" id="GO:0000428">
    <property type="term" value="C:DNA-directed RNA polymerase complex"/>
    <property type="evidence" value="ECO:0007669"/>
    <property type="project" value="UniProtKB-KW"/>
</dbReference>
<dbReference type="AlphaFoldDB" id="A0A146KIV0"/>
<comment type="similarity">
    <text evidence="1 2">Belongs to the eukaryotic-type primase small subunit family.</text>
</comment>
<proteinExistence type="inferred from homology"/>
<dbReference type="EMBL" id="GDID01000014">
    <property type="protein sequence ID" value="JAP96592.1"/>
    <property type="molecule type" value="Transcribed_RNA"/>
</dbReference>
<dbReference type="Gene3D" id="3.90.920.10">
    <property type="entry name" value="DNA primase, PRIM domain"/>
    <property type="match status" value="1"/>
</dbReference>
<dbReference type="SUPFAM" id="SSF56747">
    <property type="entry name" value="Prim-pol domain"/>
    <property type="match status" value="1"/>
</dbReference>
<dbReference type="Pfam" id="PF01896">
    <property type="entry name" value="DNA_primase_S"/>
    <property type="match status" value="1"/>
</dbReference>
<evidence type="ECO:0000256" key="2">
    <source>
        <dbReference type="RuleBase" id="RU003514"/>
    </source>
</evidence>
<keyword evidence="2" id="KW-0808">Transferase</keyword>
<protein>
    <recommendedName>
        <fullName evidence="2">DNA primase</fullName>
        <ecNumber evidence="2">2.7.7.-</ecNumber>
    </recommendedName>
</protein>
<accession>A0A146KIV0</accession>
<dbReference type="InterPro" id="IPR002755">
    <property type="entry name" value="DNA_primase_S"/>
</dbReference>
<gene>
    <name evidence="3" type="ORF">TPC1_10017</name>
</gene>
<dbReference type="GO" id="GO:0006269">
    <property type="term" value="P:DNA replication, synthesis of primer"/>
    <property type="evidence" value="ECO:0007669"/>
    <property type="project" value="UniProtKB-KW"/>
</dbReference>
<name>A0A146KIV0_9EUKA</name>
<keyword evidence="2" id="KW-0804">Transcription</keyword>
<dbReference type="GO" id="GO:0003899">
    <property type="term" value="F:DNA-directed RNA polymerase activity"/>
    <property type="evidence" value="ECO:0007669"/>
    <property type="project" value="InterPro"/>
</dbReference>
<keyword evidence="2" id="KW-0235">DNA replication</keyword>
<keyword evidence="2" id="KW-0240">DNA-directed RNA polymerase</keyword>
<organism evidence="3">
    <name type="scientific">Trepomonas sp. PC1</name>
    <dbReference type="NCBI Taxonomy" id="1076344"/>
    <lineage>
        <taxon>Eukaryota</taxon>
        <taxon>Metamonada</taxon>
        <taxon>Diplomonadida</taxon>
        <taxon>Hexamitidae</taxon>
        <taxon>Hexamitinae</taxon>
        <taxon>Trepomonas</taxon>
    </lineage>
</organism>
<evidence type="ECO:0000256" key="1">
    <source>
        <dbReference type="ARBA" id="ARBA00009762"/>
    </source>
</evidence>